<dbReference type="CDD" id="cd06839">
    <property type="entry name" value="PLPDE_III_Btrk_like"/>
    <property type="match status" value="1"/>
</dbReference>
<dbReference type="Pfam" id="PF00278">
    <property type="entry name" value="Orn_DAP_Arg_deC"/>
    <property type="match status" value="1"/>
</dbReference>
<name>A0A4P6P6I4_9GAMM</name>
<feature type="modified residue" description="N6-(pyridoxal phosphate)lysine" evidence="3">
    <location>
        <position position="70"/>
    </location>
</feature>
<evidence type="ECO:0000259" key="5">
    <source>
        <dbReference type="Pfam" id="PF00278"/>
    </source>
</evidence>
<dbReference type="InterPro" id="IPR000183">
    <property type="entry name" value="Orn/DAP/Arg_de-COase"/>
</dbReference>
<dbReference type="PANTHER" id="PTHR43727:SF2">
    <property type="entry name" value="GROUP IV DECARBOXYLASE"/>
    <property type="match status" value="1"/>
</dbReference>
<dbReference type="InterPro" id="IPR029066">
    <property type="entry name" value="PLP-binding_barrel"/>
</dbReference>
<dbReference type="Pfam" id="PF02784">
    <property type="entry name" value="Orn_Arg_deC_N"/>
    <property type="match status" value="1"/>
</dbReference>
<dbReference type="Proteomes" id="UP000290244">
    <property type="component" value="Chromosome"/>
</dbReference>
<dbReference type="SUPFAM" id="SSF51419">
    <property type="entry name" value="PLP-binding barrel"/>
    <property type="match status" value="1"/>
</dbReference>
<dbReference type="NCBIfam" id="TIGR03099">
    <property type="entry name" value="dCO2ase_PEP1"/>
    <property type="match status" value="1"/>
</dbReference>
<gene>
    <name evidence="7" type="ORF">EMK97_13370</name>
</gene>
<dbReference type="Gene3D" id="3.20.20.10">
    <property type="entry name" value="Alanine racemase"/>
    <property type="match status" value="1"/>
</dbReference>
<dbReference type="SUPFAM" id="SSF50621">
    <property type="entry name" value="Alanine racemase C-terminal domain-like"/>
    <property type="match status" value="1"/>
</dbReference>
<dbReference type="PRINTS" id="PR01179">
    <property type="entry name" value="ODADCRBXLASE"/>
</dbReference>
<evidence type="ECO:0000259" key="6">
    <source>
        <dbReference type="Pfam" id="PF02784"/>
    </source>
</evidence>
<dbReference type="InterPro" id="IPR022643">
    <property type="entry name" value="De-COase2_C"/>
</dbReference>
<dbReference type="EMBL" id="CP034759">
    <property type="protein sequence ID" value="QBG36638.1"/>
    <property type="molecule type" value="Genomic_DNA"/>
</dbReference>
<dbReference type="KEGG" id="lsd:EMK97_13370"/>
<dbReference type="GO" id="GO:0008836">
    <property type="term" value="F:diaminopimelate decarboxylase activity"/>
    <property type="evidence" value="ECO:0007669"/>
    <property type="project" value="TreeGrafter"/>
</dbReference>
<protein>
    <submittedName>
        <fullName evidence="7">Pyridoxal-dependent decarboxylase, exosortase A system-associated</fullName>
    </submittedName>
</protein>
<comment type="cofactor">
    <cofactor evidence="1 3">
        <name>pyridoxal 5'-phosphate</name>
        <dbReference type="ChEBI" id="CHEBI:597326"/>
    </cofactor>
</comment>
<reference evidence="7 8" key="1">
    <citation type="submission" date="2018-12" db="EMBL/GenBank/DDBJ databases">
        <title>Complete genome of Litorilituus sediminis.</title>
        <authorList>
            <person name="Liu A."/>
            <person name="Rong J."/>
        </authorList>
    </citation>
    <scope>NUCLEOTIDE SEQUENCE [LARGE SCALE GENOMIC DNA]</scope>
    <source>
        <strain evidence="7 8">JCM 17549</strain>
    </source>
</reference>
<dbReference type="InterPro" id="IPR009006">
    <property type="entry name" value="Ala_racemase/Decarboxylase_C"/>
</dbReference>
<organism evidence="7 8">
    <name type="scientific">Litorilituus sediminis</name>
    <dbReference type="NCBI Taxonomy" id="718192"/>
    <lineage>
        <taxon>Bacteria</taxon>
        <taxon>Pseudomonadati</taxon>
        <taxon>Pseudomonadota</taxon>
        <taxon>Gammaproteobacteria</taxon>
        <taxon>Alteromonadales</taxon>
        <taxon>Colwelliaceae</taxon>
        <taxon>Litorilituus</taxon>
    </lineage>
</organism>
<evidence type="ECO:0000256" key="3">
    <source>
        <dbReference type="PIRSR" id="PIRSR600183-50"/>
    </source>
</evidence>
<evidence type="ECO:0000313" key="7">
    <source>
        <dbReference type="EMBL" id="QBG36638.1"/>
    </source>
</evidence>
<sequence>MSTDKSLTIEPTIFSQEQHVLKIGKHLVSNIDNMLGSTPFYAYDKDKIIARTQQLTKILPKQVKLHYAIKANPYPSLVHLLSDYVSGFDVASKQELLLALQTKIKPEHISFAGPGKSLADIQAAIISGVTLHIESETELARVIESAKSLAICANIALRVNPKFELKASGMKMSGGAKPFGIDEENIGAIIKALPAQYIKLRGFHIFSGSQNLNAQAIIECQKQTFALAKQLIDISKNTLNEQLDYINIGGGFGVPYFKAEQPLATDKIMANLAELIALYKSTLQNTQIVLELGRYLVAEAGVYICKITDIKHSRGTKYLVCDGGLHHHLANSGNFGQVIRKNYPVAIANKMATSLATEEVSVVGPLCTPLDILAEKVTLPKADIGDYFVVFQSGAYGASASPQGFLSQPKLSEILL</sequence>
<evidence type="ECO:0000256" key="1">
    <source>
        <dbReference type="ARBA" id="ARBA00001933"/>
    </source>
</evidence>
<dbReference type="PANTHER" id="PTHR43727">
    <property type="entry name" value="DIAMINOPIMELATE DECARBOXYLASE"/>
    <property type="match status" value="1"/>
</dbReference>
<feature type="domain" description="Orn/DAP/Arg decarboxylase 2 N-terminal" evidence="6">
    <location>
        <begin position="46"/>
        <end position="298"/>
    </location>
</feature>
<evidence type="ECO:0000256" key="4">
    <source>
        <dbReference type="RuleBase" id="RU003737"/>
    </source>
</evidence>
<dbReference type="AlphaFoldDB" id="A0A4P6P6I4"/>
<feature type="active site" description="Proton donor" evidence="3">
    <location>
        <position position="367"/>
    </location>
</feature>
<proteinExistence type="inferred from homology"/>
<evidence type="ECO:0000313" key="8">
    <source>
        <dbReference type="Proteomes" id="UP000290244"/>
    </source>
</evidence>
<comment type="similarity">
    <text evidence="4">Belongs to the Orn/Lys/Arg decarboxylase class-II family.</text>
</comment>
<keyword evidence="8" id="KW-1185">Reference proteome</keyword>
<dbReference type="GO" id="GO:0009089">
    <property type="term" value="P:lysine biosynthetic process via diaminopimelate"/>
    <property type="evidence" value="ECO:0007669"/>
    <property type="project" value="TreeGrafter"/>
</dbReference>
<dbReference type="RefSeq" id="WP_130602980.1">
    <property type="nucleotide sequence ID" value="NZ_CP034759.1"/>
</dbReference>
<dbReference type="InterPro" id="IPR017530">
    <property type="entry name" value="DCO2ase_PEP1"/>
</dbReference>
<feature type="domain" description="Orn/DAP/Arg decarboxylase 2 C-terminal" evidence="5">
    <location>
        <begin position="41"/>
        <end position="394"/>
    </location>
</feature>
<dbReference type="OrthoDB" id="9802147at2"/>
<keyword evidence="2 3" id="KW-0663">Pyridoxal phosphate</keyword>
<evidence type="ECO:0000256" key="2">
    <source>
        <dbReference type="ARBA" id="ARBA00022898"/>
    </source>
</evidence>
<dbReference type="Gene3D" id="2.40.37.10">
    <property type="entry name" value="Lyase, Ornithine Decarboxylase, Chain A, domain 1"/>
    <property type="match status" value="1"/>
</dbReference>
<accession>A0A4P6P6I4</accession>
<dbReference type="InterPro" id="IPR022644">
    <property type="entry name" value="De-COase2_N"/>
</dbReference>